<sequence length="227" mass="26662">MIRRPPRSTRSEFYSPTIYEPPPGMKKDREKEDNEPEYKFEWQRKYNAPRESYCKGNEEIRDQPFGIAVRNVKCLKCHKWGHVNTDRECPMYNKAPDSEVIVKSNHIADQLISQPITTEAVKSKHVELMKQLKDDGLVIKRAGLETLDLPKNNGLEADPDVAFLKQLSLEDKKKLLKKLEKMSKDKSSKKQDKKKHKSKKSKKEKRHRHDSESPKRKRRRYSSSESD</sequence>
<dbReference type="PANTHER" id="PTHR13151">
    <property type="entry name" value="CBF1 INTERACTING COREPRESSOR CIR"/>
    <property type="match status" value="1"/>
</dbReference>
<dbReference type="InterPro" id="IPR040014">
    <property type="entry name" value="CIR1"/>
</dbReference>
<evidence type="ECO:0000256" key="1">
    <source>
        <dbReference type="SAM" id="MobiDB-lite"/>
    </source>
</evidence>
<name>A0A9N6WUV9_9CRUS</name>
<evidence type="ECO:0000313" key="2">
    <source>
        <dbReference type="EMBL" id="CAG4645798.1"/>
    </source>
</evidence>
<feature type="compositionally biased region" description="Basic residues" evidence="1">
    <location>
        <begin position="191"/>
        <end position="208"/>
    </location>
</feature>
<dbReference type="GO" id="GO:0005634">
    <property type="term" value="C:nucleus"/>
    <property type="evidence" value="ECO:0007669"/>
    <property type="project" value="TreeGrafter"/>
</dbReference>
<feature type="region of interest" description="Disordered" evidence="1">
    <location>
        <begin position="1"/>
        <end position="37"/>
    </location>
</feature>
<dbReference type="AlphaFoldDB" id="A0A9N6WUV9"/>
<proteinExistence type="predicted"/>
<reference evidence="2" key="1">
    <citation type="submission" date="2021-04" db="EMBL/GenBank/DDBJ databases">
        <authorList>
            <person name="Cornetti L."/>
        </authorList>
    </citation>
    <scope>NUCLEOTIDE SEQUENCE</scope>
</reference>
<dbReference type="EMBL" id="OC989143">
    <property type="protein sequence ID" value="CAG4645798.1"/>
    <property type="molecule type" value="Genomic_DNA"/>
</dbReference>
<protein>
    <submittedName>
        <fullName evidence="2">EOG090X0D30</fullName>
    </submittedName>
</protein>
<gene>
    <name evidence="2" type="primary">EOG090X0D30</name>
</gene>
<feature type="compositionally biased region" description="Basic and acidic residues" evidence="1">
    <location>
        <begin position="25"/>
        <end position="37"/>
    </location>
</feature>
<accession>A0A9N6WUV9</accession>
<organism evidence="2">
    <name type="scientific">Lynceus sp. MCZ IZ 141354</name>
    <dbReference type="NCBI Taxonomy" id="1930659"/>
    <lineage>
        <taxon>Eukaryota</taxon>
        <taxon>Metazoa</taxon>
        <taxon>Ecdysozoa</taxon>
        <taxon>Arthropoda</taxon>
        <taxon>Crustacea</taxon>
        <taxon>Branchiopoda</taxon>
        <taxon>Diplostraca</taxon>
        <taxon>Laevicaudata</taxon>
        <taxon>Lynceidae</taxon>
        <taxon>Lynceus</taxon>
    </lineage>
</organism>
<dbReference type="PANTHER" id="PTHR13151:SF2">
    <property type="entry name" value="COREPRESSOR INTERACTING WITH RBPJ 1"/>
    <property type="match status" value="1"/>
</dbReference>
<dbReference type="GO" id="GO:0003714">
    <property type="term" value="F:transcription corepressor activity"/>
    <property type="evidence" value="ECO:0007669"/>
    <property type="project" value="InterPro"/>
</dbReference>
<feature type="region of interest" description="Disordered" evidence="1">
    <location>
        <begin position="178"/>
        <end position="227"/>
    </location>
</feature>
<feature type="compositionally biased region" description="Basic and acidic residues" evidence="1">
    <location>
        <begin position="178"/>
        <end position="190"/>
    </location>
</feature>